<dbReference type="InterPro" id="IPR032808">
    <property type="entry name" value="DoxX"/>
</dbReference>
<feature type="transmembrane region" description="Helical" evidence="5">
    <location>
        <begin position="87"/>
        <end position="104"/>
    </location>
</feature>
<evidence type="ECO:0000256" key="3">
    <source>
        <dbReference type="ARBA" id="ARBA00022989"/>
    </source>
</evidence>
<keyword evidence="7" id="KW-1185">Reference proteome</keyword>
<keyword evidence="2 5" id="KW-0812">Transmembrane</keyword>
<evidence type="ECO:0008006" key="8">
    <source>
        <dbReference type="Google" id="ProtNLM"/>
    </source>
</evidence>
<keyword evidence="3 5" id="KW-1133">Transmembrane helix</keyword>
<reference evidence="6 7" key="1">
    <citation type="submission" date="2020-08" db="EMBL/GenBank/DDBJ databases">
        <title>Genomic Encyclopedia of Type Strains, Phase IV (KMG-IV): sequencing the most valuable type-strain genomes for metagenomic binning, comparative biology and taxonomic classification.</title>
        <authorList>
            <person name="Goeker M."/>
        </authorList>
    </citation>
    <scope>NUCLEOTIDE SEQUENCE [LARGE SCALE GENOMIC DNA]</scope>
    <source>
        <strain evidence="6 7">DSM 17507</strain>
    </source>
</reference>
<dbReference type="OrthoDB" id="7433326at2"/>
<dbReference type="EMBL" id="JACHOA010000001">
    <property type="protein sequence ID" value="MBB4612377.1"/>
    <property type="molecule type" value="Genomic_DNA"/>
</dbReference>
<dbReference type="Proteomes" id="UP000538566">
    <property type="component" value="Unassembled WGS sequence"/>
</dbReference>
<sequence length="135" mass="14753">MSAIRMPALLRLALIVPLTLLLAAFHGFVGWHKTFSSREELLRHTAWTVHLPDWLGKIIGLVEMGLAVAVLAALLRPRLSRTGQLACYAFIALELISTATHQITQDGASLPQNVVSILLTAFLAWLFAGRARATT</sequence>
<evidence type="ECO:0000256" key="4">
    <source>
        <dbReference type="ARBA" id="ARBA00023136"/>
    </source>
</evidence>
<comment type="subcellular location">
    <subcellularLocation>
        <location evidence="1">Membrane</location>
        <topology evidence="1">Multi-pass membrane protein</topology>
    </subcellularLocation>
</comment>
<keyword evidence="4 5" id="KW-0472">Membrane</keyword>
<dbReference type="AlphaFoldDB" id="A0A7W7ESN4"/>
<evidence type="ECO:0000313" key="6">
    <source>
        <dbReference type="EMBL" id="MBB4612377.1"/>
    </source>
</evidence>
<protein>
    <recommendedName>
        <fullName evidence="8">DoxX-like protein</fullName>
    </recommendedName>
</protein>
<dbReference type="Pfam" id="PF13564">
    <property type="entry name" value="DoxX_2"/>
    <property type="match status" value="1"/>
</dbReference>
<dbReference type="GO" id="GO:0016020">
    <property type="term" value="C:membrane"/>
    <property type="evidence" value="ECO:0007669"/>
    <property type="project" value="UniProtKB-SubCell"/>
</dbReference>
<accession>A0A7W7ESN4</accession>
<comment type="caution">
    <text evidence="6">The sequence shown here is derived from an EMBL/GenBank/DDBJ whole genome shotgun (WGS) entry which is preliminary data.</text>
</comment>
<proteinExistence type="predicted"/>
<feature type="transmembrane region" description="Helical" evidence="5">
    <location>
        <begin position="54"/>
        <end position="75"/>
    </location>
</feature>
<evidence type="ECO:0000313" key="7">
    <source>
        <dbReference type="Proteomes" id="UP000538566"/>
    </source>
</evidence>
<feature type="transmembrane region" description="Helical" evidence="5">
    <location>
        <begin position="110"/>
        <end position="128"/>
    </location>
</feature>
<name>A0A7W7ESN4_9SPHN</name>
<evidence type="ECO:0000256" key="1">
    <source>
        <dbReference type="ARBA" id="ARBA00004141"/>
    </source>
</evidence>
<evidence type="ECO:0000256" key="5">
    <source>
        <dbReference type="SAM" id="Phobius"/>
    </source>
</evidence>
<evidence type="ECO:0000256" key="2">
    <source>
        <dbReference type="ARBA" id="ARBA00022692"/>
    </source>
</evidence>
<dbReference type="RefSeq" id="WP_144901699.1">
    <property type="nucleotide sequence ID" value="NZ_JACHOA010000001.1"/>
</dbReference>
<gene>
    <name evidence="6" type="ORF">GGR37_000623</name>
</gene>
<organism evidence="6 7">
    <name type="scientific">Novosphingobium taihuense</name>
    <dbReference type="NCBI Taxonomy" id="260085"/>
    <lineage>
        <taxon>Bacteria</taxon>
        <taxon>Pseudomonadati</taxon>
        <taxon>Pseudomonadota</taxon>
        <taxon>Alphaproteobacteria</taxon>
        <taxon>Sphingomonadales</taxon>
        <taxon>Sphingomonadaceae</taxon>
        <taxon>Novosphingobium</taxon>
    </lineage>
</organism>